<dbReference type="AlphaFoldDB" id="A0A8J6Q145"/>
<keyword evidence="2" id="KW-1185">Reference proteome</keyword>
<dbReference type="EMBL" id="JACVXD010000001">
    <property type="protein sequence ID" value="MBD0823104.1"/>
    <property type="molecule type" value="Genomic_DNA"/>
</dbReference>
<dbReference type="Gene3D" id="2.170.120.30">
    <property type="match status" value="1"/>
</dbReference>
<organism evidence="1 2">
    <name type="scientific">Aestuariibaculum marinum</name>
    <dbReference type="NCBI Taxonomy" id="2683592"/>
    <lineage>
        <taxon>Bacteria</taxon>
        <taxon>Pseudomonadati</taxon>
        <taxon>Bacteroidota</taxon>
        <taxon>Flavobacteriia</taxon>
        <taxon>Flavobacteriales</taxon>
        <taxon>Flavobacteriaceae</taxon>
    </lineage>
</organism>
<accession>A0A8J6Q145</accession>
<comment type="caution">
    <text evidence="1">The sequence shown here is derived from an EMBL/GenBank/DDBJ whole genome shotgun (WGS) entry which is preliminary data.</text>
</comment>
<dbReference type="Proteomes" id="UP000621516">
    <property type="component" value="Unassembled WGS sequence"/>
</dbReference>
<name>A0A8J6Q145_9FLAO</name>
<gene>
    <name evidence="1" type="ORF">ICJ85_03635</name>
</gene>
<evidence type="ECO:0000313" key="1">
    <source>
        <dbReference type="EMBL" id="MBD0823104.1"/>
    </source>
</evidence>
<dbReference type="RefSeq" id="WP_188222403.1">
    <property type="nucleotide sequence ID" value="NZ_JACVXD010000001.1"/>
</dbReference>
<dbReference type="PANTHER" id="PTHR37804">
    <property type="entry name" value="CDAA REGULATORY PROTEIN CDAR"/>
    <property type="match status" value="1"/>
</dbReference>
<dbReference type="InterPro" id="IPR053154">
    <property type="entry name" value="c-di-AMP_regulator"/>
</dbReference>
<proteinExistence type="predicted"/>
<protein>
    <submittedName>
        <fullName evidence="1">YbbR-like domain-containing protein</fullName>
    </submittedName>
</protein>
<reference evidence="1 2" key="1">
    <citation type="journal article" date="2018" name="J. Microbiol.">
        <title>Aestuariibaculum marinum sp. nov., a marine bacterium isolated from seawater in South Korea.</title>
        <authorList>
            <person name="Choi J."/>
            <person name="Lee D."/>
            <person name="Jang J.H."/>
            <person name="Cha S."/>
            <person name="Seo T."/>
        </authorList>
    </citation>
    <scope>NUCLEOTIDE SEQUENCE [LARGE SCALE GENOMIC DNA]</scope>
    <source>
        <strain evidence="1 2">IP7</strain>
    </source>
</reference>
<evidence type="ECO:0000313" key="2">
    <source>
        <dbReference type="Proteomes" id="UP000621516"/>
    </source>
</evidence>
<sequence length="322" mass="37230">MLKALKSKILASVKSKRLNVFVLFLLSAFLILLFNKLSKEYTNTLTFNIKKINVPDEDVILNDSLSLDVTLKTHGFKWLKYYFSKPEIRVDFNKDVYKKDSLFIWHKTSAYLQNTQFSSQVKVLNISPDTLFFQFDENMVKKVPIVLQSDIKFSPGYDRASAFNLKPDSITVIGPEVKVSKIHHIETESLALKEVRTDVLKTVRLKLPQQNQKHKDLKFSAVQTVLNAKVDKFTEGILKIPVQLINVPENVMLKYFPKEVNVTYYVSLSDFNAITAKDFKVVCDFSKTVNNQYFLVPEVAEYPEKVKNVKINQKRIEFIITK</sequence>
<dbReference type="PANTHER" id="PTHR37804:SF1">
    <property type="entry name" value="CDAA REGULATORY PROTEIN CDAR"/>
    <property type="match status" value="1"/>
</dbReference>